<gene>
    <name evidence="1" type="ORF">C8E89_1592</name>
</gene>
<evidence type="ECO:0000313" key="1">
    <source>
        <dbReference type="EMBL" id="PXW95302.1"/>
    </source>
</evidence>
<proteinExistence type="predicted"/>
<comment type="caution">
    <text evidence="1">The sequence shown here is derived from an EMBL/GenBank/DDBJ whole genome shotgun (WGS) entry which is preliminary data.</text>
</comment>
<dbReference type="Proteomes" id="UP000247781">
    <property type="component" value="Unassembled WGS sequence"/>
</dbReference>
<evidence type="ECO:0000313" key="2">
    <source>
        <dbReference type="Proteomes" id="UP000247781"/>
    </source>
</evidence>
<dbReference type="AlphaFoldDB" id="A0A318GYT9"/>
<reference evidence="1 2" key="2">
    <citation type="submission" date="2018-06" db="EMBL/GenBank/DDBJ databases">
        <title>Sequencing of bacterial isolates from soil warming experiment in Harvard Forest, Massachusetts, USA.</title>
        <authorList>
            <person name="Deangelis K.PhD."/>
        </authorList>
    </citation>
    <scope>NUCLEOTIDE SEQUENCE [LARGE SCALE GENOMIC DNA]</scope>
    <source>
        <strain evidence="1 2">GAS496</strain>
    </source>
</reference>
<dbReference type="EMBL" id="QJJU01000059">
    <property type="protein sequence ID" value="PXW95302.1"/>
    <property type="molecule type" value="Genomic_DNA"/>
</dbReference>
<protein>
    <submittedName>
        <fullName evidence="1">Uncharacterized protein</fullName>
    </submittedName>
</protein>
<accession>A0A318GYT9</accession>
<keyword evidence="2" id="KW-1185">Reference proteome</keyword>
<name>A0A318GYT9_9MYCO</name>
<organism evidence="1 2">
    <name type="scientific">Mycolicibacterium moriokaense</name>
    <dbReference type="NCBI Taxonomy" id="39691"/>
    <lineage>
        <taxon>Bacteria</taxon>
        <taxon>Bacillati</taxon>
        <taxon>Actinomycetota</taxon>
        <taxon>Actinomycetes</taxon>
        <taxon>Mycobacteriales</taxon>
        <taxon>Mycobacteriaceae</taxon>
        <taxon>Mycolicibacterium</taxon>
    </lineage>
</organism>
<reference evidence="2" key="1">
    <citation type="submission" date="2018-05" db="EMBL/GenBank/DDBJ databases">
        <authorList>
            <person name="Deangelis K."/>
            <person name="Huntemann M."/>
            <person name="Clum A."/>
            <person name="Pillay M."/>
            <person name="Palaniappan K."/>
            <person name="Varghese N."/>
            <person name="Mikhailova N."/>
            <person name="Stamatis D."/>
            <person name="Reddy T."/>
            <person name="Daum C."/>
            <person name="Shapiro N."/>
            <person name="Ivanova N."/>
            <person name="Kyrpides N."/>
            <person name="Woyke T."/>
        </authorList>
    </citation>
    <scope>NUCLEOTIDE SEQUENCE [LARGE SCALE GENOMIC DNA]</scope>
    <source>
        <strain evidence="2">GAS496</strain>
    </source>
</reference>
<sequence length="44" mass="4670">MPARSAVAKGNDGPLGLRVSFPGDPYPISIGFYRRLMARPAPAV</sequence>